<sequence>MLKSEPVQRGLFILVGASPSHAFARDVCFELADGMRALQMIAGSLQRVLDSSDVGYRKRVASKSERRWPRKDSFGREGKQRSPNAEAIAKSNIERCNFFEDDQVQKTGSIFEHRKDMQFVKNALPACRLNGFHIKMEDDCPQGGDDVRLSVLRVLGSFNRRSVPCVLCTQKLIVYDRYPLLDGTFFLSPIQHSKASVPMKFDSKCAYLHALCIGCMHAKWACARCGRSDWFLGACLVVGTLYMYDVLSTSLCCPPICRTCLSPILMTDWQRSSIEKGGFNLFTEQTRCSACGRQDFHHIRRANSFKLRDSETP</sequence>
<dbReference type="AlphaFoldDB" id="A0A9J2P5P5"/>
<name>A0A9J2P5P5_ASCLU</name>
<evidence type="ECO:0000313" key="2">
    <source>
        <dbReference type="Proteomes" id="UP000036681"/>
    </source>
</evidence>
<evidence type="ECO:0000313" key="3">
    <source>
        <dbReference type="WBParaSite" id="ALUE_0000470801-mRNA-1"/>
    </source>
</evidence>
<proteinExistence type="predicted"/>
<reference evidence="3" key="1">
    <citation type="submission" date="2023-03" db="UniProtKB">
        <authorList>
            <consortium name="WormBaseParasite"/>
        </authorList>
    </citation>
    <scope>IDENTIFICATION</scope>
</reference>
<feature type="domain" description="Headcase middle" evidence="1">
    <location>
        <begin position="106"/>
        <end position="300"/>
    </location>
</feature>
<keyword evidence="2" id="KW-1185">Reference proteome</keyword>
<dbReference type="Pfam" id="PF16002">
    <property type="entry name" value="Headcase"/>
    <property type="match status" value="1"/>
</dbReference>
<organism evidence="2 3">
    <name type="scientific">Ascaris lumbricoides</name>
    <name type="common">Giant roundworm</name>
    <dbReference type="NCBI Taxonomy" id="6252"/>
    <lineage>
        <taxon>Eukaryota</taxon>
        <taxon>Metazoa</taxon>
        <taxon>Ecdysozoa</taxon>
        <taxon>Nematoda</taxon>
        <taxon>Chromadorea</taxon>
        <taxon>Rhabditida</taxon>
        <taxon>Spirurina</taxon>
        <taxon>Ascaridomorpha</taxon>
        <taxon>Ascaridoidea</taxon>
        <taxon>Ascarididae</taxon>
        <taxon>Ascaris</taxon>
    </lineage>
</organism>
<dbReference type="PANTHER" id="PTHR13425:SF3">
    <property type="entry name" value="HEADCASE PROTEIN HOMOLOG"/>
    <property type="match status" value="1"/>
</dbReference>
<dbReference type="Proteomes" id="UP000036681">
    <property type="component" value="Unplaced"/>
</dbReference>
<dbReference type="PANTHER" id="PTHR13425">
    <property type="entry name" value="HEADCASE PROTEIN"/>
    <property type="match status" value="1"/>
</dbReference>
<evidence type="ECO:0000259" key="1">
    <source>
        <dbReference type="Pfam" id="PF16002"/>
    </source>
</evidence>
<protein>
    <submittedName>
        <fullName evidence="3">Headcase middle domain-containing protein</fullName>
    </submittedName>
</protein>
<dbReference type="WBParaSite" id="ALUE_0000470801-mRNA-1">
    <property type="protein sequence ID" value="ALUE_0000470801-mRNA-1"/>
    <property type="gene ID" value="ALUE_0000470801"/>
</dbReference>
<accession>A0A9J2P5P5</accession>
<dbReference type="InterPro" id="IPR031947">
    <property type="entry name" value="Headcase_mid"/>
</dbReference>
<dbReference type="InterPro" id="IPR026066">
    <property type="entry name" value="Headcase"/>
</dbReference>